<sequence length="333" mass="37738">MNTLQEPFLTFDVNSDLSFEDKSTIYRSLVALVKAKYPFDIELQDRCVQFLKSLEPKWSYDKELANKLVTDLVPSSAGSSSGFVPSIAIVLSLPHSIVVEAALSFLSRTTQVSSAEIQNRLVESDLITKVFAIVQPQTLSISGNEEIFDYLINIIFYCLDLASPSSLIDLGITIAADKYNRREMIFQKVVLPSSKFVTFLITNRHILNEDLLHSFMSQLDRFIDIGPFHRPTLEFVVASPIVMPFSSCFSFVEDDQALWNILNHINLSLGEWKKHGHEVVQSAKRMMQALISEGFEDTLEQTLMLKKSGYYGFRLVDECHSISEFLGSNMPRR</sequence>
<evidence type="ECO:0000313" key="1">
    <source>
        <dbReference type="EMBL" id="KAK2957756.1"/>
    </source>
</evidence>
<accession>A0ABQ9Y200</accession>
<proteinExistence type="predicted"/>
<evidence type="ECO:0000313" key="2">
    <source>
        <dbReference type="Proteomes" id="UP001281761"/>
    </source>
</evidence>
<dbReference type="EMBL" id="JARBJD010000043">
    <property type="protein sequence ID" value="KAK2957756.1"/>
    <property type="molecule type" value="Genomic_DNA"/>
</dbReference>
<protein>
    <submittedName>
        <fullName evidence="1">Uncharacterized protein</fullName>
    </submittedName>
</protein>
<dbReference type="Proteomes" id="UP001281761">
    <property type="component" value="Unassembled WGS sequence"/>
</dbReference>
<name>A0ABQ9Y200_9EUKA</name>
<organism evidence="1 2">
    <name type="scientific">Blattamonas nauphoetae</name>
    <dbReference type="NCBI Taxonomy" id="2049346"/>
    <lineage>
        <taxon>Eukaryota</taxon>
        <taxon>Metamonada</taxon>
        <taxon>Preaxostyla</taxon>
        <taxon>Oxymonadida</taxon>
        <taxon>Blattamonas</taxon>
    </lineage>
</organism>
<keyword evidence="2" id="KW-1185">Reference proteome</keyword>
<gene>
    <name evidence="1" type="ORF">BLNAU_7190</name>
</gene>
<reference evidence="1 2" key="1">
    <citation type="journal article" date="2022" name="bioRxiv">
        <title>Genomics of Preaxostyla Flagellates Illuminates Evolutionary Transitions and the Path Towards Mitochondrial Loss.</title>
        <authorList>
            <person name="Novak L.V.F."/>
            <person name="Treitli S.C."/>
            <person name="Pyrih J."/>
            <person name="Halakuc P."/>
            <person name="Pipaliya S.V."/>
            <person name="Vacek V."/>
            <person name="Brzon O."/>
            <person name="Soukal P."/>
            <person name="Eme L."/>
            <person name="Dacks J.B."/>
            <person name="Karnkowska A."/>
            <person name="Elias M."/>
            <person name="Hampl V."/>
        </authorList>
    </citation>
    <scope>NUCLEOTIDE SEQUENCE [LARGE SCALE GENOMIC DNA]</scope>
    <source>
        <strain evidence="1">NAU3</strain>
        <tissue evidence="1">Gut</tissue>
    </source>
</reference>
<comment type="caution">
    <text evidence="1">The sequence shown here is derived from an EMBL/GenBank/DDBJ whole genome shotgun (WGS) entry which is preliminary data.</text>
</comment>